<evidence type="ECO:0000313" key="3">
    <source>
        <dbReference type="Proteomes" id="UP000282211"/>
    </source>
</evidence>
<proteinExistence type="predicted"/>
<keyword evidence="1" id="KW-0472">Membrane</keyword>
<dbReference type="InParanoid" id="A0A420WF89"/>
<reference evidence="2 3" key="1">
    <citation type="submission" date="2018-10" db="EMBL/GenBank/DDBJ databases">
        <title>Genomic Encyclopedia of Type Strains, Phase IV (KMG-IV): sequencing the most valuable type-strain genomes for metagenomic binning, comparative biology and taxonomic classification.</title>
        <authorList>
            <person name="Goeker M."/>
        </authorList>
    </citation>
    <scope>NUCLEOTIDE SEQUENCE [LARGE SCALE GENOMIC DNA]</scope>
    <source>
        <strain evidence="2 3">DSM 22008</strain>
    </source>
</reference>
<evidence type="ECO:0000313" key="2">
    <source>
        <dbReference type="EMBL" id="RKQ69629.1"/>
    </source>
</evidence>
<dbReference type="AlphaFoldDB" id="A0A420WF89"/>
<gene>
    <name evidence="2" type="ORF">DES40_2432</name>
</gene>
<sequence>MSSRAIIGLAILLTILLTAVTVAIGFTKYCEPNGICISNFAAFLQSPPNEKGDTLAGLAGSLAFLWIITTVLLQSKELALQREELERTRTTLEKQTLFLANQDEDRKTKETDETINAKLKSLLKELPEVAFDRFLLVKQQGNETELKRVTFLTKENLSLDTHTSHYTNAIISVERTIMNMVENGWVVDDPTRPKSWFKCSQLAKEICDDLVKGSRAKYEEVINEHQIEKLAKALNDALRNEIIWEKSTSEIQS</sequence>
<keyword evidence="1" id="KW-1133">Transmembrane helix</keyword>
<keyword evidence="1" id="KW-0812">Transmembrane</keyword>
<dbReference type="Proteomes" id="UP000282211">
    <property type="component" value="Unassembled WGS sequence"/>
</dbReference>
<accession>A0A420WF89</accession>
<dbReference type="RefSeq" id="WP_121102511.1">
    <property type="nucleotide sequence ID" value="NZ_RBII01000002.1"/>
</dbReference>
<organism evidence="2 3">
    <name type="scientific">Litorimonas taeanensis</name>
    <dbReference type="NCBI Taxonomy" id="568099"/>
    <lineage>
        <taxon>Bacteria</taxon>
        <taxon>Pseudomonadati</taxon>
        <taxon>Pseudomonadota</taxon>
        <taxon>Alphaproteobacteria</taxon>
        <taxon>Maricaulales</taxon>
        <taxon>Robiginitomaculaceae</taxon>
    </lineage>
</organism>
<dbReference type="EMBL" id="RBII01000002">
    <property type="protein sequence ID" value="RKQ69629.1"/>
    <property type="molecule type" value="Genomic_DNA"/>
</dbReference>
<dbReference type="OrthoDB" id="6678638at2"/>
<name>A0A420WF89_9PROT</name>
<comment type="caution">
    <text evidence="2">The sequence shown here is derived from an EMBL/GenBank/DDBJ whole genome shotgun (WGS) entry which is preliminary data.</text>
</comment>
<protein>
    <submittedName>
        <fullName evidence="2">Uncharacterized protein</fullName>
    </submittedName>
</protein>
<evidence type="ECO:0000256" key="1">
    <source>
        <dbReference type="SAM" id="Phobius"/>
    </source>
</evidence>
<keyword evidence="3" id="KW-1185">Reference proteome</keyword>
<feature type="transmembrane region" description="Helical" evidence="1">
    <location>
        <begin position="54"/>
        <end position="73"/>
    </location>
</feature>